<feature type="compositionally biased region" description="Low complexity" evidence="1">
    <location>
        <begin position="311"/>
        <end position="324"/>
    </location>
</feature>
<reference evidence="2" key="1">
    <citation type="submission" date="2020-04" db="EMBL/GenBank/DDBJ databases">
        <title>Analysis of mating type loci in Filobasidium floriforme.</title>
        <authorList>
            <person name="Nowrousian M."/>
        </authorList>
    </citation>
    <scope>NUCLEOTIDE SEQUENCE</scope>
    <source>
        <strain evidence="2">CBS 6242</strain>
    </source>
</reference>
<keyword evidence="3" id="KW-1185">Reference proteome</keyword>
<dbReference type="EMBL" id="JABELV010000287">
    <property type="protein sequence ID" value="KAG7527448.1"/>
    <property type="molecule type" value="Genomic_DNA"/>
</dbReference>
<dbReference type="Proteomes" id="UP000812966">
    <property type="component" value="Unassembled WGS sequence"/>
</dbReference>
<feature type="compositionally biased region" description="Low complexity" evidence="1">
    <location>
        <begin position="339"/>
        <end position="353"/>
    </location>
</feature>
<evidence type="ECO:0000256" key="1">
    <source>
        <dbReference type="SAM" id="MobiDB-lite"/>
    </source>
</evidence>
<name>A0A8K0JFA7_9TREE</name>
<sequence>MLEDFENFDGRSLTKINHTLSNCHTPEVKLQFLQGLRDVQLDLLENGQAGASRDYQWGTQTFRVYRCPRCSLVRKMGTTLTRHGFCDGCQKMQDDIAGARLRKNTLNHRSRRQPRLTSHKPRITNGKTYLLHHPFIQTTTSFNHYHRRPNAHLRAKLVQGSTGQFEDDLTLATDVFLDYQILLNQRSKVGSGGPNATPSANDGSHANWIQRSFRAVCRPGREPSTLEARGQKHSMMERTKDLALFCRLVRRARFSPRSSSIDSCASTNAYEEERKTIRGLGPWNTLSSSFSPSSDPPSTSKKNYGHSPTPLSSSKGLSRGRSWWNLRSPSKRRRNSNFSIGSDTSQSQSDISTPHGSPQLMRTISSTLMEPDASCRPGPPGWPSKTRELNSAQWDQIYEISLDLIECAWEGAFRGYGGSDSWSNTKKELLGRVLEGKKHVCVRIELPAQQEQREFHGHLTVSVQSSHRYDEFTLDATIPRVSWLEELPRKYDMPIWQPFLRPHRERNVKAALQDMMGRCTARRRFPSSEVFIGFQCETISSTNSSKTFTVDRRLL</sequence>
<feature type="compositionally biased region" description="Low complexity" evidence="1">
    <location>
        <begin position="287"/>
        <end position="300"/>
    </location>
</feature>
<accession>A0A8K0JFA7</accession>
<comment type="caution">
    <text evidence="2">The sequence shown here is derived from an EMBL/GenBank/DDBJ whole genome shotgun (WGS) entry which is preliminary data.</text>
</comment>
<protein>
    <submittedName>
        <fullName evidence="2">Uncharacterized protein</fullName>
    </submittedName>
</protein>
<feature type="region of interest" description="Disordered" evidence="1">
    <location>
        <begin position="281"/>
        <end position="359"/>
    </location>
</feature>
<proteinExistence type="predicted"/>
<evidence type="ECO:0000313" key="2">
    <source>
        <dbReference type="EMBL" id="KAG7527448.1"/>
    </source>
</evidence>
<dbReference type="AlphaFoldDB" id="A0A8K0JFA7"/>
<evidence type="ECO:0000313" key="3">
    <source>
        <dbReference type="Proteomes" id="UP000812966"/>
    </source>
</evidence>
<organism evidence="2 3">
    <name type="scientific">Filobasidium floriforme</name>
    <dbReference type="NCBI Taxonomy" id="5210"/>
    <lineage>
        <taxon>Eukaryota</taxon>
        <taxon>Fungi</taxon>
        <taxon>Dikarya</taxon>
        <taxon>Basidiomycota</taxon>
        <taxon>Agaricomycotina</taxon>
        <taxon>Tremellomycetes</taxon>
        <taxon>Filobasidiales</taxon>
        <taxon>Filobasidiaceae</taxon>
        <taxon>Filobasidium</taxon>
    </lineage>
</organism>
<gene>
    <name evidence="2" type="ORF">FFLO_06928</name>
</gene>